<comment type="caution">
    <text evidence="5">The sequence shown here is derived from an EMBL/GenBank/DDBJ whole genome shotgun (WGS) entry which is preliminary data.</text>
</comment>
<evidence type="ECO:0000259" key="4">
    <source>
        <dbReference type="PROSITE" id="PS50835"/>
    </source>
</evidence>
<comment type="caution">
    <text evidence="2">Lacks conserved residue(s) required for the propagation of feature annotation.</text>
</comment>
<feature type="domain" description="Ig-like" evidence="4">
    <location>
        <begin position="718"/>
        <end position="781"/>
    </location>
</feature>
<dbReference type="OMA" id="EANDTRI"/>
<dbReference type="PANTHER" id="PTHR46013">
    <property type="entry name" value="VASCULAR CELL ADHESION MOLECULE 1"/>
    <property type="match status" value="1"/>
</dbReference>
<dbReference type="SMART" id="SM00409">
    <property type="entry name" value="IG"/>
    <property type="match status" value="5"/>
</dbReference>
<feature type="domain" description="Ig-like" evidence="4">
    <location>
        <begin position="127"/>
        <end position="200"/>
    </location>
</feature>
<dbReference type="PROSITE" id="PS01209">
    <property type="entry name" value="LDLRA_1"/>
    <property type="match status" value="1"/>
</dbReference>
<evidence type="ECO:0000256" key="1">
    <source>
        <dbReference type="ARBA" id="ARBA00023157"/>
    </source>
</evidence>
<accession>W6UML7</accession>
<evidence type="ECO:0000256" key="3">
    <source>
        <dbReference type="SAM" id="SignalP"/>
    </source>
</evidence>
<dbReference type="InterPro" id="IPR003598">
    <property type="entry name" value="Ig_sub2"/>
</dbReference>
<dbReference type="SUPFAM" id="SSF48726">
    <property type="entry name" value="Immunoglobulin"/>
    <property type="match status" value="4"/>
</dbReference>
<reference evidence="5 6" key="1">
    <citation type="journal article" date="2013" name="Nat. Genet.">
        <title>The genome of the hydatid tapeworm Echinococcus granulosus.</title>
        <authorList>
            <person name="Zheng H."/>
            <person name="Zhang W."/>
            <person name="Zhang L."/>
            <person name="Zhang Z."/>
            <person name="Li J."/>
            <person name="Lu G."/>
            <person name="Zhu Y."/>
            <person name="Wang Y."/>
            <person name="Huang Y."/>
            <person name="Liu J."/>
            <person name="Kang H."/>
            <person name="Chen J."/>
            <person name="Wang L."/>
            <person name="Chen A."/>
            <person name="Yu S."/>
            <person name="Gao Z."/>
            <person name="Jin L."/>
            <person name="Gu W."/>
            <person name="Wang Z."/>
            <person name="Zhao L."/>
            <person name="Shi B."/>
            <person name="Wen H."/>
            <person name="Lin R."/>
            <person name="Jones M.K."/>
            <person name="Brejova B."/>
            <person name="Vinar T."/>
            <person name="Zhao G."/>
            <person name="McManus D.P."/>
            <person name="Chen Z."/>
            <person name="Zhou Y."/>
            <person name="Wang S."/>
        </authorList>
    </citation>
    <scope>NUCLEOTIDE SEQUENCE [LARGE SCALE GENOMIC DNA]</scope>
</reference>
<dbReference type="RefSeq" id="XP_024353986.1">
    <property type="nucleotide sequence ID" value="XM_024491480.1"/>
</dbReference>
<keyword evidence="1 2" id="KW-1015">Disulfide bond</keyword>
<dbReference type="InterPro" id="IPR036179">
    <property type="entry name" value="Ig-like_dom_sf"/>
</dbReference>
<dbReference type="AlphaFoldDB" id="W6UML7"/>
<dbReference type="OrthoDB" id="10070760at2759"/>
<dbReference type="SMART" id="SM00192">
    <property type="entry name" value="LDLa"/>
    <property type="match status" value="1"/>
</dbReference>
<evidence type="ECO:0000313" key="6">
    <source>
        <dbReference type="Proteomes" id="UP000019149"/>
    </source>
</evidence>
<dbReference type="SMART" id="SM00408">
    <property type="entry name" value="IGc2"/>
    <property type="match status" value="4"/>
</dbReference>
<dbReference type="GeneID" id="36337946"/>
<evidence type="ECO:0000313" key="5">
    <source>
        <dbReference type="EMBL" id="EUB62790.1"/>
    </source>
</evidence>
<gene>
    <name evidence="5" type="ORF">EGR_02231</name>
</gene>
<dbReference type="Gene3D" id="4.10.400.10">
    <property type="entry name" value="Low-density Lipoprotein Receptor"/>
    <property type="match status" value="1"/>
</dbReference>
<dbReference type="Gene3D" id="2.60.40.10">
    <property type="entry name" value="Immunoglobulins"/>
    <property type="match status" value="5"/>
</dbReference>
<sequence length="940" mass="105242">MGHGYTSPRRRLIPLLFLLLLRSTSVLTGQTEPYRRDSFSPLFEGQNAVFVCDPSGQVSGTLSYQWTLNDTHIIATRRSFTIYNVRESDSGLYKCIVRGKIMDKEVVAEHATFAYVKKAETMLTQVVDEGVSVIILCNVTDSNVPPGSKNLRYQWHNPNGTLISNRGFLRLANIRIHESGVYVCTASVDVNGTRHEASRGTNIQVKRAGNVIFPGLSGHTIHVLETSPVHQTCRVEKHHPGANYTYHWLGPHRQKIADGSQLTIDYALRSRHSGAYTCVAKSIQAAHRDLEGTVYVIVLQRSDFDVRRFDECESSSDEKCSWELRLLVIDSTESHRVVNLFRARSNIMMTWDALLPPPRLYFGKHFLTMRSTATLPPSTSKFAVRVTPAASEPTSNHTLCIQPTLHDMRVRNNRKHAWLVNAATAHSGRAHLSSSSSSMRKWRHDYTVLRRVCVRLMVFSSVMESATQGGEIDTSSRCVVQAFMHKFGLKSTFSDFPPTLRHETLRFQISTLSENLRIGGFTHRRVSIPYLPFPVGVTQEQFEYTWISPEGQPVTPQPSPEMYVQLQSPQQFGLYTIRVRGIHSGYSHELQSDVLLQMNPDDYSLRISGQGSQMFPNSRVEVLCEVQPLHPGAKVRWVNAQNLMVASDGRLMIERFKNGNEGSYFCEAFLPDGNILLKQLFLQLENGTEIGADGIEGDSGSSYTIHIASYPSHFTYDDAVELHCIVQPDANGVTFEWTKDGQVIGNNQVLDIPAFGRQDTGKYQCRATIQSVVKYAEEILTLPSEDTWELAMGPRVVSAGAFKPFQIECTSHRSGVRPSVVFSSDANITIDSQFQLLFPAAQRVIISVPRGLSTVYNGMSIRCLLNNVYSKQSRIFIQDSCPTKQISCLSGECVLIDKICNGVNDCRDGSDESEQFCCLGLLVWPGGQDARRWHNGGVPK</sequence>
<evidence type="ECO:0000256" key="2">
    <source>
        <dbReference type="PROSITE-ProRule" id="PRU00124"/>
    </source>
</evidence>
<keyword evidence="3" id="KW-0732">Signal</keyword>
<dbReference type="CTD" id="36337946"/>
<feature type="disulfide bond" evidence="2">
    <location>
        <begin position="881"/>
        <end position="893"/>
    </location>
</feature>
<dbReference type="STRING" id="6210.W6UML7"/>
<dbReference type="CDD" id="cd00096">
    <property type="entry name" value="Ig"/>
    <property type="match status" value="1"/>
</dbReference>
<feature type="domain" description="Ig-like" evidence="4">
    <location>
        <begin position="14"/>
        <end position="114"/>
    </location>
</feature>
<dbReference type="InterPro" id="IPR013783">
    <property type="entry name" value="Ig-like_fold"/>
</dbReference>
<dbReference type="InterPro" id="IPR023415">
    <property type="entry name" value="LDLR_class-A_CS"/>
</dbReference>
<dbReference type="InterPro" id="IPR002172">
    <property type="entry name" value="LDrepeatLR_classA_rpt"/>
</dbReference>
<dbReference type="InterPro" id="IPR036055">
    <property type="entry name" value="LDL_receptor-like_sf"/>
</dbReference>
<dbReference type="PROSITE" id="PS50068">
    <property type="entry name" value="LDLRA_2"/>
    <property type="match status" value="1"/>
</dbReference>
<dbReference type="InterPro" id="IPR003599">
    <property type="entry name" value="Ig_sub"/>
</dbReference>
<dbReference type="CDD" id="cd00112">
    <property type="entry name" value="LDLa"/>
    <property type="match status" value="1"/>
</dbReference>
<feature type="signal peptide" evidence="3">
    <location>
        <begin position="1"/>
        <end position="28"/>
    </location>
</feature>
<dbReference type="Pfam" id="PF00057">
    <property type="entry name" value="Ldl_recept_a"/>
    <property type="match status" value="1"/>
</dbReference>
<feature type="disulfide bond" evidence="2">
    <location>
        <begin position="888"/>
        <end position="906"/>
    </location>
</feature>
<dbReference type="SUPFAM" id="SSF57424">
    <property type="entry name" value="LDL receptor-like module"/>
    <property type="match status" value="1"/>
</dbReference>
<proteinExistence type="predicted"/>
<feature type="chain" id="PRO_5004882243" evidence="3">
    <location>
        <begin position="29"/>
        <end position="940"/>
    </location>
</feature>
<organism evidence="5 6">
    <name type="scientific">Echinococcus granulosus</name>
    <name type="common">Hydatid tapeworm</name>
    <dbReference type="NCBI Taxonomy" id="6210"/>
    <lineage>
        <taxon>Eukaryota</taxon>
        <taxon>Metazoa</taxon>
        <taxon>Spiralia</taxon>
        <taxon>Lophotrochozoa</taxon>
        <taxon>Platyhelminthes</taxon>
        <taxon>Cestoda</taxon>
        <taxon>Eucestoda</taxon>
        <taxon>Cyclophyllidea</taxon>
        <taxon>Taeniidae</taxon>
        <taxon>Echinococcus</taxon>
        <taxon>Echinococcus granulosus group</taxon>
    </lineage>
</organism>
<dbReference type="Proteomes" id="UP000019149">
    <property type="component" value="Unassembled WGS sequence"/>
</dbReference>
<dbReference type="InterPro" id="IPR007110">
    <property type="entry name" value="Ig-like_dom"/>
</dbReference>
<dbReference type="EMBL" id="APAU02000010">
    <property type="protein sequence ID" value="EUB62790.1"/>
    <property type="molecule type" value="Genomic_DNA"/>
</dbReference>
<feature type="domain" description="Ig-like" evidence="4">
    <location>
        <begin position="600"/>
        <end position="668"/>
    </location>
</feature>
<protein>
    <submittedName>
        <fullName evidence="5">Contactin-1</fullName>
    </submittedName>
</protein>
<dbReference type="PANTHER" id="PTHR46013:SF7">
    <property type="entry name" value="IG-LIKE DOMAIN-CONTAINING PROTEIN"/>
    <property type="match status" value="1"/>
</dbReference>
<dbReference type="KEGG" id="egl:EGR_02231"/>
<dbReference type="Pfam" id="PF13895">
    <property type="entry name" value="Ig_2"/>
    <property type="match status" value="2"/>
</dbReference>
<feature type="domain" description="Ig-like" evidence="4">
    <location>
        <begin position="214"/>
        <end position="295"/>
    </location>
</feature>
<keyword evidence="6" id="KW-1185">Reference proteome</keyword>
<name>W6UML7_ECHGR</name>
<dbReference type="PROSITE" id="PS50835">
    <property type="entry name" value="IG_LIKE"/>
    <property type="match status" value="5"/>
</dbReference>